<feature type="transmembrane region" description="Helical" evidence="1">
    <location>
        <begin position="72"/>
        <end position="92"/>
    </location>
</feature>
<organism evidence="2 3">
    <name type="scientific">Nocardioides marmorisolisilvae</name>
    <dbReference type="NCBI Taxonomy" id="1542737"/>
    <lineage>
        <taxon>Bacteria</taxon>
        <taxon>Bacillati</taxon>
        <taxon>Actinomycetota</taxon>
        <taxon>Actinomycetes</taxon>
        <taxon>Propionibacteriales</taxon>
        <taxon>Nocardioidaceae</taxon>
        <taxon>Nocardioides</taxon>
    </lineage>
</organism>
<dbReference type="OrthoDB" id="3822725at2"/>
<reference evidence="2 3" key="1">
    <citation type="submission" date="2018-11" db="EMBL/GenBank/DDBJ databases">
        <authorList>
            <person name="Li F."/>
        </authorList>
    </citation>
    <scope>NUCLEOTIDE SEQUENCE [LARGE SCALE GENOMIC DNA]</scope>
    <source>
        <strain evidence="2 3">KIS18-7</strain>
    </source>
</reference>
<accession>A0A3N0DSX9</accession>
<dbReference type="EMBL" id="RJSG01000002">
    <property type="protein sequence ID" value="RNL78729.1"/>
    <property type="molecule type" value="Genomic_DNA"/>
</dbReference>
<keyword evidence="1" id="KW-0812">Transmembrane</keyword>
<keyword evidence="1" id="KW-1133">Transmembrane helix</keyword>
<evidence type="ECO:0000256" key="1">
    <source>
        <dbReference type="SAM" id="Phobius"/>
    </source>
</evidence>
<comment type="caution">
    <text evidence="2">The sequence shown here is derived from an EMBL/GenBank/DDBJ whole genome shotgun (WGS) entry which is preliminary data.</text>
</comment>
<keyword evidence="3" id="KW-1185">Reference proteome</keyword>
<feature type="transmembrane region" description="Helical" evidence="1">
    <location>
        <begin position="235"/>
        <end position="255"/>
    </location>
</feature>
<dbReference type="Proteomes" id="UP000277094">
    <property type="component" value="Unassembled WGS sequence"/>
</dbReference>
<dbReference type="AlphaFoldDB" id="A0A3N0DSX9"/>
<proteinExistence type="predicted"/>
<evidence type="ECO:0000313" key="2">
    <source>
        <dbReference type="EMBL" id="RNL78729.1"/>
    </source>
</evidence>
<feature type="transmembrane region" description="Helical" evidence="1">
    <location>
        <begin position="157"/>
        <end position="179"/>
    </location>
</feature>
<keyword evidence="1" id="KW-0472">Membrane</keyword>
<sequence length="260" mass="28106">MSTATAPYGAKLDVSRTPRVPMSRLIKVELRKMTDTRSGFWLMVTMGGVAVIASTIFGIFGHDQDRTFYNFMQFSGAPQGFLLPVLGILLVTQEWSQRTGMVTFALEPHRGRVLWAKVLGALLVGVAAFAIAVAVAFLATTVFGGHDPYRDFGGIDIVKFGILQVTGILQGLAFGLLLLNSAAAIVLYFVVPTVFSILFNVIPALQDSAPWIDFGTAQGPLGDTGNLTGTEWTQLAVTATIWVILPFLAGLWRVLRAEVK</sequence>
<feature type="transmembrane region" description="Helical" evidence="1">
    <location>
        <begin position="113"/>
        <end position="137"/>
    </location>
</feature>
<dbReference type="RefSeq" id="WP_123233230.1">
    <property type="nucleotide sequence ID" value="NZ_RJSG01000002.1"/>
</dbReference>
<feature type="transmembrane region" description="Helical" evidence="1">
    <location>
        <begin position="40"/>
        <end position="60"/>
    </location>
</feature>
<evidence type="ECO:0000313" key="3">
    <source>
        <dbReference type="Proteomes" id="UP000277094"/>
    </source>
</evidence>
<name>A0A3N0DSX9_9ACTN</name>
<protein>
    <submittedName>
        <fullName evidence="2">ABC transporter permease</fullName>
    </submittedName>
</protein>
<feature type="transmembrane region" description="Helical" evidence="1">
    <location>
        <begin position="186"/>
        <end position="205"/>
    </location>
</feature>
<gene>
    <name evidence="2" type="ORF">EFL95_06515</name>
</gene>